<feature type="chain" id="PRO_5045781773" evidence="5">
    <location>
        <begin position="27"/>
        <end position="662"/>
    </location>
</feature>
<evidence type="ECO:0000256" key="2">
    <source>
        <dbReference type="ARBA" id="ARBA00023136"/>
    </source>
</evidence>
<dbReference type="InterPro" id="IPR011990">
    <property type="entry name" value="TPR-like_helical_dom_sf"/>
</dbReference>
<dbReference type="PANTHER" id="PTHR30329">
    <property type="entry name" value="STATOR ELEMENT OF FLAGELLAR MOTOR COMPLEX"/>
    <property type="match status" value="1"/>
</dbReference>
<feature type="signal peptide" evidence="5">
    <location>
        <begin position="1"/>
        <end position="26"/>
    </location>
</feature>
<evidence type="ECO:0000256" key="3">
    <source>
        <dbReference type="ARBA" id="ARBA00023237"/>
    </source>
</evidence>
<sequence length="662" mass="73047">MNIRAIWQLSGLLCIGAGLVANTASAQEQRTARDRAEVHYLRYEYRKAAVFFEEAAKRKFFKTEQLRMLADCYRQLDEYDKAVDSYRKITESKDALPADFLHYADALKSTGDYATAKEVYGRYREKGGAEAAARIAGCDSAIAWMAAAPPVITNLRHLNTSAADWGATWNGNGQFVFTSDSLRSSMLDPKQKASLQQYRRTGNAFQKLYLADTVHRNPDAIVVRGFDNVLNDFRYHVGPVAFSPGGDTAYITVTSPGKPVAQKVGRHERYRTRRLELFVSVRGRNGWQAPAPFAYNNAQYSIGHAAVSADGKILYFTADMPGGQGKTDIWFCEQKADGTWSAPRNCGAAINTPEEEAFLTVNEAGWLYFSSKGHPGMGGFDLFVAEGAGQHWNHPINLKSGYNSPGDDFHLKSGPTGTEIFASNRKGGMGGDDLYGLVPEIAAKPSIETGKKIFILETTVFKQGSEQPAAGATVLLTDENRNDYWTLHTQDDGKAYMVLTDGHRYVVSASGPGNGWSATKTFTAGKEDTVKIGLQLQAGVPRPGAIMHLVSIYFDRDGYRLRPESLSALDSLADMMERFPGLEVELGAHTDSRHTHAYNITLSERRATAAANYLVSKGIDRARLKTVGYGESRLTNKCADGVECTEEEHQQNRRMEARILKR</sequence>
<dbReference type="InterPro" id="IPR006664">
    <property type="entry name" value="OMP_bac"/>
</dbReference>
<dbReference type="PRINTS" id="PR01021">
    <property type="entry name" value="OMPADOMAIN"/>
</dbReference>
<dbReference type="InterPro" id="IPR036737">
    <property type="entry name" value="OmpA-like_sf"/>
</dbReference>
<feature type="domain" description="OmpA-like" evidence="6">
    <location>
        <begin position="541"/>
        <end position="662"/>
    </location>
</feature>
<dbReference type="EMBL" id="CP150096">
    <property type="protein sequence ID" value="WZN43931.1"/>
    <property type="molecule type" value="Genomic_DNA"/>
</dbReference>
<dbReference type="SUPFAM" id="SSF103088">
    <property type="entry name" value="OmpA-like"/>
    <property type="match status" value="1"/>
</dbReference>
<organism evidence="7 8">
    <name type="scientific">Chitinophaga caseinilytica</name>
    <dbReference type="NCBI Taxonomy" id="2267521"/>
    <lineage>
        <taxon>Bacteria</taxon>
        <taxon>Pseudomonadati</taxon>
        <taxon>Bacteroidota</taxon>
        <taxon>Chitinophagia</taxon>
        <taxon>Chitinophagales</taxon>
        <taxon>Chitinophagaceae</taxon>
        <taxon>Chitinophaga</taxon>
    </lineage>
</organism>
<keyword evidence="2 4" id="KW-0472">Membrane</keyword>
<dbReference type="InterPro" id="IPR006665">
    <property type="entry name" value="OmpA-like"/>
</dbReference>
<dbReference type="SUPFAM" id="SSF82171">
    <property type="entry name" value="DPP6 N-terminal domain-like"/>
    <property type="match status" value="1"/>
</dbReference>
<dbReference type="Gene3D" id="3.30.1330.60">
    <property type="entry name" value="OmpA-like domain"/>
    <property type="match status" value="1"/>
</dbReference>
<evidence type="ECO:0000256" key="4">
    <source>
        <dbReference type="PROSITE-ProRule" id="PRU00473"/>
    </source>
</evidence>
<evidence type="ECO:0000256" key="1">
    <source>
        <dbReference type="ARBA" id="ARBA00004442"/>
    </source>
</evidence>
<dbReference type="InterPro" id="IPR050330">
    <property type="entry name" value="Bact_OuterMem_StrucFunc"/>
</dbReference>
<keyword evidence="5" id="KW-0732">Signal</keyword>
<reference evidence="7 8" key="1">
    <citation type="submission" date="2024-03" db="EMBL/GenBank/DDBJ databases">
        <title>Chitinophaga caseinilytica sp. nov., a casein hydrolysing bacterium isolated from forest soil.</title>
        <authorList>
            <person name="Lee D.S."/>
            <person name="Han D.M."/>
            <person name="Baek J.H."/>
            <person name="Choi D.G."/>
            <person name="Jeon J.H."/>
            <person name="Jeon C.O."/>
        </authorList>
    </citation>
    <scope>NUCLEOTIDE SEQUENCE [LARGE SCALE GENOMIC DNA]</scope>
    <source>
        <strain evidence="7 8">KACC 19118</strain>
    </source>
</reference>
<gene>
    <name evidence="7" type="ORF">WJU22_13590</name>
</gene>
<dbReference type="Proteomes" id="UP001449657">
    <property type="component" value="Chromosome"/>
</dbReference>
<evidence type="ECO:0000313" key="8">
    <source>
        <dbReference type="Proteomes" id="UP001449657"/>
    </source>
</evidence>
<comment type="subcellular location">
    <subcellularLocation>
        <location evidence="1">Cell outer membrane</location>
    </subcellularLocation>
</comment>
<name>A0ABZ2YZS4_9BACT</name>
<evidence type="ECO:0000259" key="6">
    <source>
        <dbReference type="PROSITE" id="PS51123"/>
    </source>
</evidence>
<keyword evidence="3" id="KW-0998">Cell outer membrane</keyword>
<dbReference type="CDD" id="cd07185">
    <property type="entry name" value="OmpA_C-like"/>
    <property type="match status" value="1"/>
</dbReference>
<dbReference type="Pfam" id="PF00691">
    <property type="entry name" value="OmpA"/>
    <property type="match status" value="1"/>
</dbReference>
<evidence type="ECO:0000313" key="7">
    <source>
        <dbReference type="EMBL" id="WZN43931.1"/>
    </source>
</evidence>
<keyword evidence="8" id="KW-1185">Reference proteome</keyword>
<evidence type="ECO:0000256" key="5">
    <source>
        <dbReference type="SAM" id="SignalP"/>
    </source>
</evidence>
<protein>
    <submittedName>
        <fullName evidence="7">OmpA family protein</fullName>
    </submittedName>
</protein>
<accession>A0ABZ2YZS4</accession>
<proteinExistence type="predicted"/>
<dbReference type="RefSeq" id="WP_341838725.1">
    <property type="nucleotide sequence ID" value="NZ_CP149792.1"/>
</dbReference>
<dbReference type="Gene3D" id="1.25.40.10">
    <property type="entry name" value="Tetratricopeptide repeat domain"/>
    <property type="match status" value="1"/>
</dbReference>
<dbReference type="PANTHER" id="PTHR30329:SF21">
    <property type="entry name" value="LIPOPROTEIN YIAD-RELATED"/>
    <property type="match status" value="1"/>
</dbReference>
<dbReference type="PROSITE" id="PS51123">
    <property type="entry name" value="OMPA_2"/>
    <property type="match status" value="1"/>
</dbReference>
<dbReference type="SUPFAM" id="SSF48452">
    <property type="entry name" value="TPR-like"/>
    <property type="match status" value="1"/>
</dbReference>